<comment type="caution">
    <text evidence="1">The sequence shown here is derived from an EMBL/GenBank/DDBJ whole genome shotgun (WGS) entry which is preliminary data.</text>
</comment>
<name>A0ABN0AL65_CHRGE</name>
<reference evidence="1" key="1">
    <citation type="submission" date="2010-06" db="EMBL/GenBank/DDBJ databases">
        <authorList>
            <person name="Muzny D."/>
            <person name="Qin X."/>
            <person name="Buhay C."/>
            <person name="Dugan-Rocha S."/>
            <person name="Ding Y."/>
            <person name="Chen G."/>
            <person name="Hawes A."/>
            <person name="Holder M."/>
            <person name="Jhangiani S."/>
            <person name="Johnson A."/>
            <person name="Khan Z."/>
            <person name="Li Z."/>
            <person name="Liu W."/>
            <person name="Liu X."/>
            <person name="Perez L."/>
            <person name="Shen H."/>
            <person name="Wang Q."/>
            <person name="Watt J."/>
            <person name="Xi L."/>
            <person name="Xin Y."/>
            <person name="Zhou J."/>
            <person name="Deng J."/>
            <person name="Jiang H."/>
            <person name="Liu Y."/>
            <person name="Qu J."/>
            <person name="Song X.-Z."/>
            <person name="Zhang L."/>
            <person name="Villasana D."/>
            <person name="Johnson A."/>
            <person name="Liu J."/>
            <person name="Liyanage D."/>
            <person name="Lorensuhewa L."/>
            <person name="Robinson T."/>
            <person name="Song A."/>
            <person name="Song B.-B."/>
            <person name="Dinh H."/>
            <person name="Thornton R."/>
            <person name="Coyle M."/>
            <person name="Francisco L."/>
            <person name="Jackson L."/>
            <person name="Javaid M."/>
            <person name="Korchina V."/>
            <person name="Kovar C."/>
            <person name="Mata R."/>
            <person name="Mathew T."/>
            <person name="Ngo R."/>
            <person name="Nguyen L."/>
            <person name="Nguyen N."/>
            <person name="Okwuonu G."/>
            <person name="Ongeri F."/>
            <person name="Pham C."/>
            <person name="Simmons D."/>
            <person name="Wilczek-Boney K."/>
            <person name="Hale W."/>
            <person name="Jakkamsetti A."/>
            <person name="Pham P."/>
            <person name="Ruth R."/>
            <person name="San Lucas F."/>
            <person name="Warren J."/>
            <person name="Zhang J."/>
            <person name="Zhao Z."/>
            <person name="Zhou C."/>
            <person name="Zhu D."/>
            <person name="Lee S."/>
            <person name="Bess C."/>
            <person name="Blankenburg K."/>
            <person name="Forbes L."/>
            <person name="Fu Q."/>
            <person name="Gubbala S."/>
            <person name="Hirani K."/>
            <person name="Jayaseelan J.C."/>
            <person name="Lara F."/>
            <person name="Munidasa M."/>
            <person name="Palculict T."/>
            <person name="Patil S."/>
            <person name="Pu L.-L."/>
            <person name="Saada N."/>
            <person name="Tang L."/>
            <person name="Weissenberger G."/>
            <person name="Zhu Y."/>
            <person name="Hemphill L."/>
            <person name="Shang Y."/>
            <person name="Youmans B."/>
            <person name="Ayvaz T."/>
            <person name="Ross M."/>
            <person name="Santibanez J."/>
            <person name="Aqrawi P."/>
            <person name="Gross S."/>
            <person name="Joshi V."/>
            <person name="Fowler G."/>
            <person name="Nazareth L."/>
            <person name="Reid J."/>
            <person name="Worley K."/>
            <person name="Petrosino J."/>
            <person name="Highlander S."/>
            <person name="Gibbs R."/>
        </authorList>
    </citation>
    <scope>NUCLEOTIDE SEQUENCE [LARGE SCALE GENOMIC DNA]</scope>
    <source>
        <strain evidence="1">ATCC 35910</strain>
    </source>
</reference>
<protein>
    <submittedName>
        <fullName evidence="1">Uncharacterized protein</fullName>
    </submittedName>
</protein>
<proteinExistence type="predicted"/>
<dbReference type="EMBL" id="ACKQ02000007">
    <property type="protein sequence ID" value="EFK33804.1"/>
    <property type="molecule type" value="Genomic_DNA"/>
</dbReference>
<gene>
    <name evidence="1" type="ORF">HMPREF0204_12873</name>
</gene>
<evidence type="ECO:0000313" key="2">
    <source>
        <dbReference type="Proteomes" id="UP000002969"/>
    </source>
</evidence>
<accession>A0ABN0AL65</accession>
<organism evidence="1 2">
    <name type="scientific">Chryseobacterium gleum ATCC 35910</name>
    <dbReference type="NCBI Taxonomy" id="525257"/>
    <lineage>
        <taxon>Bacteria</taxon>
        <taxon>Pseudomonadati</taxon>
        <taxon>Bacteroidota</taxon>
        <taxon>Flavobacteriia</taxon>
        <taxon>Flavobacteriales</taxon>
        <taxon>Weeksellaceae</taxon>
        <taxon>Chryseobacterium group</taxon>
        <taxon>Chryseobacterium</taxon>
    </lineage>
</organism>
<dbReference type="Proteomes" id="UP000002969">
    <property type="component" value="Unassembled WGS sequence"/>
</dbReference>
<evidence type="ECO:0000313" key="1">
    <source>
        <dbReference type="EMBL" id="EFK33804.1"/>
    </source>
</evidence>
<keyword evidence="2" id="KW-1185">Reference proteome</keyword>
<sequence>MLVCSLTTDPIHHSLFIYALDQMFIMIQDFFLHAVKLYLCVFNNH</sequence>